<dbReference type="EMBL" id="CP034438">
    <property type="protein sequence ID" value="AZN29826.1"/>
    <property type="molecule type" value="Genomic_DNA"/>
</dbReference>
<evidence type="ECO:0000313" key="5">
    <source>
        <dbReference type="EMBL" id="AZN29826.1"/>
    </source>
</evidence>
<evidence type="ECO:0000313" key="6">
    <source>
        <dbReference type="Proteomes" id="UP000270021"/>
    </source>
</evidence>
<keyword evidence="2" id="KW-0812">Transmembrane</keyword>
<sequence length="879" mass="89470">MSPSTARRITSGLSAVALIASGLFLAPAASSDEPSSTTTVTSGTMNWGVRESFRNYLKNPFAGGSTELTGGVTDSAGSFAWPAVTGGEIDAGSLSELAFEGTVHFTGHNDVLDVSFSDPVISFSGATPVLMVKAVGREFVDTTTQGELIDYGRIEFATLPAATITTGDDSVDVAFGPGSLTEAGAAAFGGFYNAGDEIDPISVSLVTETVEIPAEPPAEPTCGPDAAPADLSALPGHMSWGLNSNFLGYLLSPRGGGTMSGCDGAWATTELNYRLADGTEFDPDAPGTLNFVGNINLYAHDGVLDIDFTNPVLTFTDPATAVLSLTSSGSHRGAAGGWSETPVQVEDFARLGDVDIVQNDDGTVSISSATVTAGAGATFVLGSYQPGTPLAPLNITVNEASVVVPTEPEPTDPAPTEPEPTEPAPSEPTTPTTPPAEPAPIGAGAMDWRVKDSFLGYLSGPGAKGGWTTSGGVTGTFRFPLASGQDLDPEDLQAIRFGGTVDFSGHEGALRIVLSNPTIRKSGGAWQLTASVASRSLQSTDAPGVLPPARTVVLADLSAPKVTTASGGATTLSFGTVRLTADGAVAFANFYTAGSELAPITVSLAASGSTLPPATGGTAPGGSTDRPGGGSSPLPIVQNPAPVVAQPQIIDRSADIDPTKTRVTSGTLQWGVRQSFTTYIRSAVAGGGWTTSGGVSWNGSTFVFPARGGLYDTAARTGELHYGGTISFSGHDDVLQLTMSNPSIVVNGNRASLYLTVRSTSMEGVTKDHGRVHFANLSLSNVRSSNQALSFTTSSAVLTPAGADAFAGFYEAGTELAPLTVSVNLTPATVYDAATGELKTYDAYGNLAYTGASSYGLALGGLMLVLAGAAALRLRRAAA</sequence>
<evidence type="ECO:0000256" key="2">
    <source>
        <dbReference type="SAM" id="Phobius"/>
    </source>
</evidence>
<protein>
    <recommendedName>
        <fullName evidence="4">Htaa domain-containing protein</fullName>
    </recommendedName>
</protein>
<dbReference type="Proteomes" id="UP000270021">
    <property type="component" value="Chromosome"/>
</dbReference>
<evidence type="ECO:0000259" key="4">
    <source>
        <dbReference type="Pfam" id="PF04213"/>
    </source>
</evidence>
<keyword evidence="3" id="KW-0732">Signal</keyword>
<evidence type="ECO:0000256" key="1">
    <source>
        <dbReference type="SAM" id="MobiDB-lite"/>
    </source>
</evidence>
<feature type="compositionally biased region" description="Low complexity" evidence="1">
    <location>
        <begin position="612"/>
        <end position="624"/>
    </location>
</feature>
<feature type="domain" description="Htaa" evidence="4">
    <location>
        <begin position="444"/>
        <end position="603"/>
    </location>
</feature>
<dbReference type="RefSeq" id="WP_126040051.1">
    <property type="nucleotide sequence ID" value="NZ_CP034438.1"/>
</dbReference>
<organism evidence="5 6">
    <name type="scientific">Flaviflexus salsibiostraticola</name>
    <dbReference type="NCBI Taxonomy" id="1282737"/>
    <lineage>
        <taxon>Bacteria</taxon>
        <taxon>Bacillati</taxon>
        <taxon>Actinomycetota</taxon>
        <taxon>Actinomycetes</taxon>
        <taxon>Actinomycetales</taxon>
        <taxon>Actinomycetaceae</taxon>
        <taxon>Flaviflexus</taxon>
    </lineage>
</organism>
<feature type="compositionally biased region" description="Pro residues" evidence="1">
    <location>
        <begin position="407"/>
        <end position="438"/>
    </location>
</feature>
<reference evidence="5 6" key="1">
    <citation type="submission" date="2018-12" db="EMBL/GenBank/DDBJ databases">
        <title>Complete genome sequence of Flaviflexus salsibiostraticola KCTC 33148.</title>
        <authorList>
            <person name="Bae J.-W."/>
        </authorList>
    </citation>
    <scope>NUCLEOTIDE SEQUENCE [LARGE SCALE GENOMIC DNA]</scope>
    <source>
        <strain evidence="5 6">KCTC 33148</strain>
    </source>
</reference>
<keyword evidence="2" id="KW-1133">Transmembrane helix</keyword>
<feature type="domain" description="Htaa" evidence="4">
    <location>
        <begin position="42"/>
        <end position="204"/>
    </location>
</feature>
<accession>A0A3Q8WTA2</accession>
<feature type="chain" id="PRO_5018633152" description="Htaa domain-containing protein" evidence="3">
    <location>
        <begin position="29"/>
        <end position="879"/>
    </location>
</feature>
<name>A0A3Q8WTA2_9ACTO</name>
<feature type="domain" description="Htaa" evidence="4">
    <location>
        <begin position="665"/>
        <end position="822"/>
    </location>
</feature>
<gene>
    <name evidence="5" type="ORF">EJO69_05535</name>
</gene>
<feature type="signal peptide" evidence="3">
    <location>
        <begin position="1"/>
        <end position="28"/>
    </location>
</feature>
<feature type="domain" description="Htaa" evidence="4">
    <location>
        <begin position="236"/>
        <end position="395"/>
    </location>
</feature>
<keyword evidence="2" id="KW-0472">Membrane</keyword>
<dbReference type="AlphaFoldDB" id="A0A3Q8WTA2"/>
<keyword evidence="6" id="KW-1185">Reference proteome</keyword>
<feature type="region of interest" description="Disordered" evidence="1">
    <location>
        <begin position="404"/>
        <end position="438"/>
    </location>
</feature>
<feature type="transmembrane region" description="Helical" evidence="2">
    <location>
        <begin position="855"/>
        <end position="874"/>
    </location>
</feature>
<proteinExistence type="predicted"/>
<dbReference type="InterPro" id="IPR007331">
    <property type="entry name" value="Htaa"/>
</dbReference>
<dbReference type="Pfam" id="PF04213">
    <property type="entry name" value="HtaA"/>
    <property type="match status" value="4"/>
</dbReference>
<evidence type="ECO:0000256" key="3">
    <source>
        <dbReference type="SAM" id="SignalP"/>
    </source>
</evidence>
<dbReference type="KEGG" id="fsl:EJO69_05535"/>
<dbReference type="OrthoDB" id="7210788at2"/>
<feature type="region of interest" description="Disordered" evidence="1">
    <location>
        <begin position="612"/>
        <end position="638"/>
    </location>
</feature>